<feature type="transmembrane region" description="Helical" evidence="8">
    <location>
        <begin position="387"/>
        <end position="409"/>
    </location>
</feature>
<dbReference type="GO" id="GO:0034204">
    <property type="term" value="P:lipid translocation"/>
    <property type="evidence" value="ECO:0007669"/>
    <property type="project" value="TreeGrafter"/>
</dbReference>
<evidence type="ECO:0000313" key="10">
    <source>
        <dbReference type="Proteomes" id="UP000630660"/>
    </source>
</evidence>
<keyword evidence="3 8" id="KW-0812">Transmembrane</keyword>
<evidence type="ECO:0000256" key="7">
    <source>
        <dbReference type="ARBA" id="ARBA00023136"/>
    </source>
</evidence>
<feature type="transmembrane region" description="Helical" evidence="8">
    <location>
        <begin position="129"/>
        <end position="150"/>
    </location>
</feature>
<keyword evidence="6 8" id="KW-1133">Transmembrane helix</keyword>
<evidence type="ECO:0000313" key="9">
    <source>
        <dbReference type="EMBL" id="MBD3365113.1"/>
    </source>
</evidence>
<dbReference type="Proteomes" id="UP000630660">
    <property type="component" value="Unassembled WGS sequence"/>
</dbReference>
<protein>
    <submittedName>
        <fullName evidence="9">Murein biosynthesis integral membrane protein MurJ</fullName>
    </submittedName>
</protein>
<name>A0A9D5QCW7_UNCW3</name>
<feature type="transmembrane region" description="Helical" evidence="8">
    <location>
        <begin position="245"/>
        <end position="267"/>
    </location>
</feature>
<feature type="transmembrane region" description="Helical" evidence="8">
    <location>
        <begin position="453"/>
        <end position="475"/>
    </location>
</feature>
<dbReference type="GO" id="GO:0015648">
    <property type="term" value="F:lipid-linked peptidoglycan transporter activity"/>
    <property type="evidence" value="ECO:0007669"/>
    <property type="project" value="TreeGrafter"/>
</dbReference>
<evidence type="ECO:0000256" key="3">
    <source>
        <dbReference type="ARBA" id="ARBA00022692"/>
    </source>
</evidence>
<dbReference type="InterPro" id="IPR004268">
    <property type="entry name" value="MurJ"/>
</dbReference>
<feature type="transmembrane region" description="Helical" evidence="8">
    <location>
        <begin position="421"/>
        <end position="441"/>
    </location>
</feature>
<dbReference type="PIRSF" id="PIRSF002869">
    <property type="entry name" value="MviN"/>
    <property type="match status" value="1"/>
</dbReference>
<comment type="caution">
    <text evidence="9">The sequence shown here is derived from an EMBL/GenBank/DDBJ whole genome shotgun (WGS) entry which is preliminary data.</text>
</comment>
<accession>A0A9D5QCW7</accession>
<organism evidence="9 10">
    <name type="scientific">candidate division WOR-3 bacterium</name>
    <dbReference type="NCBI Taxonomy" id="2052148"/>
    <lineage>
        <taxon>Bacteria</taxon>
        <taxon>Bacteria division WOR-3</taxon>
    </lineage>
</organism>
<dbReference type="NCBIfam" id="TIGR01695">
    <property type="entry name" value="murJ_mviN"/>
    <property type="match status" value="1"/>
</dbReference>
<feature type="transmembrane region" description="Helical" evidence="8">
    <location>
        <begin position="58"/>
        <end position="77"/>
    </location>
</feature>
<feature type="transmembrane region" description="Helical" evidence="8">
    <location>
        <begin position="205"/>
        <end position="225"/>
    </location>
</feature>
<dbReference type="GO" id="GO:0008360">
    <property type="term" value="P:regulation of cell shape"/>
    <property type="evidence" value="ECO:0007669"/>
    <property type="project" value="UniProtKB-KW"/>
</dbReference>
<evidence type="ECO:0000256" key="5">
    <source>
        <dbReference type="ARBA" id="ARBA00022984"/>
    </source>
</evidence>
<dbReference type="HAMAP" id="MF_02078">
    <property type="entry name" value="MurJ_MviN"/>
    <property type="match status" value="1"/>
</dbReference>
<keyword evidence="4" id="KW-0133">Cell shape</keyword>
<dbReference type="GO" id="GO:0005886">
    <property type="term" value="C:plasma membrane"/>
    <property type="evidence" value="ECO:0007669"/>
    <property type="project" value="UniProtKB-SubCell"/>
</dbReference>
<feature type="transmembrane region" description="Helical" evidence="8">
    <location>
        <begin position="162"/>
        <end position="184"/>
    </location>
</feature>
<evidence type="ECO:0000256" key="4">
    <source>
        <dbReference type="ARBA" id="ARBA00022960"/>
    </source>
</evidence>
<dbReference type="InterPro" id="IPR051050">
    <property type="entry name" value="Lipid_II_flippase_MurJ/MviN"/>
</dbReference>
<dbReference type="AlphaFoldDB" id="A0A9D5QCW7"/>
<evidence type="ECO:0000256" key="6">
    <source>
        <dbReference type="ARBA" id="ARBA00022989"/>
    </source>
</evidence>
<keyword evidence="7 8" id="KW-0472">Membrane</keyword>
<dbReference type="PRINTS" id="PR01806">
    <property type="entry name" value="VIRFACTRMVIN"/>
</dbReference>
<evidence type="ECO:0000256" key="2">
    <source>
        <dbReference type="ARBA" id="ARBA00022475"/>
    </source>
</evidence>
<gene>
    <name evidence="9" type="primary">murJ</name>
    <name evidence="9" type="ORF">GF359_07845</name>
</gene>
<keyword evidence="2" id="KW-1003">Cell membrane</keyword>
<dbReference type="Pfam" id="PF03023">
    <property type="entry name" value="MurJ"/>
    <property type="match status" value="1"/>
</dbReference>
<dbReference type="EMBL" id="WJKJ01000261">
    <property type="protein sequence ID" value="MBD3365113.1"/>
    <property type="molecule type" value="Genomic_DNA"/>
</dbReference>
<sequence length="494" mass="55332">TFFGAGMAADAFIVAFRIPNLLRDFFAENALSASFIPVFVEKMQGGNRRDMWRFSNNLFNTLLIVVGVIVAAGVVFSPQVVSVIAGGYRSDPEKFNLTVRLTRILFPFLLFISLAAWSQGVLNAHDRFFLPAVSPAFFNLLSIAGALIAWRFAASLGLKYEIVGLAVGGMVGVFLQFLIPYIFVWGKGYRYRPYINWRSRALGKVLRLWIPVVIGLGLFEIQAAVDTLLATLLEEGSVSWLYYAYRIMHLPLAIFGAAVGTVSLPLFSRLREQGKFNEFASSLKRSLRTVSVLLIPVALFMIAFSLPITRVIFQHMAFTPRDTSYTSQALVFYVAGIWAASSVRTLVPAFYAFRKPVVPMLVNLGSVILNISMNLILAFVVFQVRQFRAFAIATTTCSFLSMIVLMIILKRRLPGWKALDHPLFGLRSAAAGFLAILPVYLSYRLYFINVVEGFWFALLMLAAAFAVFVLLYYIFARLFGIKEILTILKRHSRT</sequence>
<dbReference type="CDD" id="cd13123">
    <property type="entry name" value="MATE_MurJ_like"/>
    <property type="match status" value="1"/>
</dbReference>
<dbReference type="GO" id="GO:0009252">
    <property type="term" value="P:peptidoglycan biosynthetic process"/>
    <property type="evidence" value="ECO:0007669"/>
    <property type="project" value="UniProtKB-KW"/>
</dbReference>
<keyword evidence="5" id="KW-0573">Peptidoglycan synthesis</keyword>
<feature type="transmembrane region" description="Helical" evidence="8">
    <location>
        <begin position="287"/>
        <end position="309"/>
    </location>
</feature>
<evidence type="ECO:0000256" key="8">
    <source>
        <dbReference type="SAM" id="Phobius"/>
    </source>
</evidence>
<comment type="subcellular location">
    <subcellularLocation>
        <location evidence="1">Cell membrane</location>
        <topology evidence="1">Multi-pass membrane protein</topology>
    </subcellularLocation>
</comment>
<reference evidence="9" key="1">
    <citation type="submission" date="2019-11" db="EMBL/GenBank/DDBJ databases">
        <title>Microbial mats filling the niche in hypersaline microbial mats.</title>
        <authorList>
            <person name="Wong H.L."/>
            <person name="Macleod F.I."/>
            <person name="White R.A. III"/>
            <person name="Burns B.P."/>
        </authorList>
    </citation>
    <scope>NUCLEOTIDE SEQUENCE</scope>
    <source>
        <strain evidence="9">Bin_327</strain>
    </source>
</reference>
<feature type="transmembrane region" description="Helical" evidence="8">
    <location>
        <begin position="97"/>
        <end position="117"/>
    </location>
</feature>
<dbReference type="PANTHER" id="PTHR47019">
    <property type="entry name" value="LIPID II FLIPPASE MURJ"/>
    <property type="match status" value="1"/>
</dbReference>
<feature type="transmembrane region" description="Helical" evidence="8">
    <location>
        <begin position="329"/>
        <end position="353"/>
    </location>
</feature>
<feature type="transmembrane region" description="Helical" evidence="8">
    <location>
        <begin position="360"/>
        <end position="381"/>
    </location>
</feature>
<proteinExistence type="inferred from homology"/>
<feature type="non-terminal residue" evidence="9">
    <location>
        <position position="1"/>
    </location>
</feature>
<dbReference type="PANTHER" id="PTHR47019:SF1">
    <property type="entry name" value="LIPID II FLIPPASE MURJ"/>
    <property type="match status" value="1"/>
</dbReference>
<evidence type="ECO:0000256" key="1">
    <source>
        <dbReference type="ARBA" id="ARBA00004651"/>
    </source>
</evidence>